<proteinExistence type="predicted"/>
<evidence type="ECO:0000313" key="2">
    <source>
        <dbReference type="EMBL" id="MBY6138639.1"/>
    </source>
</evidence>
<gene>
    <name evidence="2" type="ORF">KUV26_04250</name>
</gene>
<organism evidence="2 3">
    <name type="scientific">Leisingera daeponensis</name>
    <dbReference type="NCBI Taxonomy" id="405746"/>
    <lineage>
        <taxon>Bacteria</taxon>
        <taxon>Pseudomonadati</taxon>
        <taxon>Pseudomonadota</taxon>
        <taxon>Alphaproteobacteria</taxon>
        <taxon>Rhodobacterales</taxon>
        <taxon>Roseobacteraceae</taxon>
        <taxon>Leisingera</taxon>
    </lineage>
</organism>
<dbReference type="Proteomes" id="UP000766629">
    <property type="component" value="Unassembled WGS sequence"/>
</dbReference>
<dbReference type="EMBL" id="JAHVJA010000001">
    <property type="protein sequence ID" value="MBY6138639.1"/>
    <property type="molecule type" value="Genomic_DNA"/>
</dbReference>
<sequence length="91" mass="10061">MPQSYFLSTGKISCSCTENGRPEGAASNKLKLQPYSGYAFSQNQPDWFGMTREVLKFPGNCGFVQPLSMAKGRRKPPCPRAKRDVTTAARL</sequence>
<feature type="region of interest" description="Disordered" evidence="1">
    <location>
        <begin position="71"/>
        <end position="91"/>
    </location>
</feature>
<accession>A0ABS7ND19</accession>
<keyword evidence="3" id="KW-1185">Reference proteome</keyword>
<dbReference type="RefSeq" id="WP_222507423.1">
    <property type="nucleotide sequence ID" value="NZ_JAHVJA010000001.1"/>
</dbReference>
<protein>
    <submittedName>
        <fullName evidence="2">Uncharacterized protein</fullName>
    </submittedName>
</protein>
<name>A0ABS7ND19_9RHOB</name>
<reference evidence="2 3" key="1">
    <citation type="submission" date="2021-06" db="EMBL/GenBank/DDBJ databases">
        <title>50 bacteria genomes isolated from Dapeng, Shenzhen, China.</title>
        <authorList>
            <person name="Zheng W."/>
            <person name="Yu S."/>
            <person name="Huang Y."/>
        </authorList>
    </citation>
    <scope>NUCLEOTIDE SEQUENCE [LARGE SCALE GENOMIC DNA]</scope>
    <source>
        <strain evidence="2 3">DP1N14-2</strain>
    </source>
</reference>
<evidence type="ECO:0000256" key="1">
    <source>
        <dbReference type="SAM" id="MobiDB-lite"/>
    </source>
</evidence>
<comment type="caution">
    <text evidence="2">The sequence shown here is derived from an EMBL/GenBank/DDBJ whole genome shotgun (WGS) entry which is preliminary data.</text>
</comment>
<evidence type="ECO:0000313" key="3">
    <source>
        <dbReference type="Proteomes" id="UP000766629"/>
    </source>
</evidence>